<keyword evidence="6" id="KW-1185">Reference proteome</keyword>
<comment type="caution">
    <text evidence="5">The sequence shown here is derived from an EMBL/GenBank/DDBJ whole genome shotgun (WGS) entry which is preliminary data.</text>
</comment>
<dbReference type="RefSeq" id="WP_240456560.1">
    <property type="nucleotide sequence ID" value="NZ_JACHNX010000001.1"/>
</dbReference>
<evidence type="ECO:0008006" key="7">
    <source>
        <dbReference type="Google" id="ProtNLM"/>
    </source>
</evidence>
<dbReference type="Pfam" id="PF12969">
    <property type="entry name" value="DUF3857"/>
    <property type="match status" value="1"/>
</dbReference>
<sequence length="699" mass="76030">MRLRGVMAIAPVWALVSVLAAGGAGAQNAEKQAAKQAGRPVAAERGPQTGPVPAWVTRSEPLAVPSDVGGPVFMRRQDVVAHITDQGQAQYMGYRIKILQSNALQIGNIAIAWDPAAGPPIVHGIHVIRDGQTIDAMKAAAFEVLRREGKLEEAMLDGTLTAVLRVPDLRVGDELEVEWTTFAKDPTMGGKASGLLVLAASPAPGRYHLGLNWEAGHKPQLKISPDMTAALKTQDQGVDFHFDNPATLTPPKDAPPRYQWQRIVEYSDFADWPSVSRHFAPLYTKAATLAPNSPLRQEAARIAAAAPKPLDRAAAALKLVQQDVRYIYVGLNGGNLTPASADETWQRRYGDCKGKTALLLALLRELGIEAEAVLVNSNAADDGFDQRLSGPQLFDHVLVRAHIDGATYWLDGTMPAVVPPAARPVFPVQWVLPLTTRGEALEKLNRPLPDVPDETTLYDIDTRAGFDKPARITSTTITRGVAGLQQQVQFSAVTPGQMLDAFRQQLTGDFWQAIDSVQWRYDQKAQASILTIAGTGTVDWDKDDYGGRSLALPGGGFSPPDRRVRSADQPQGVPFYSKPEYSCHVTTVRLPTGTDAKQWSSKPSFDTMMFGRHYRRAWEMRDGTIRMVRGSRVEQPEIDAAMAARDNGRIDAFDNSMAWIFYAPKGTKPGVGQGETVPASYDHDWIADPAPCMSTAKGV</sequence>
<evidence type="ECO:0000256" key="1">
    <source>
        <dbReference type="SAM" id="MobiDB-lite"/>
    </source>
</evidence>
<dbReference type="Gene3D" id="3.10.620.30">
    <property type="match status" value="1"/>
</dbReference>
<organism evidence="5 6">
    <name type="scientific">Sphingomonas yabuuchiae</name>
    <dbReference type="NCBI Taxonomy" id="172044"/>
    <lineage>
        <taxon>Bacteria</taxon>
        <taxon>Pseudomonadati</taxon>
        <taxon>Pseudomonadota</taxon>
        <taxon>Alphaproteobacteria</taxon>
        <taxon>Sphingomonadales</taxon>
        <taxon>Sphingomonadaceae</taxon>
        <taxon>Sphingomonas</taxon>
    </lineage>
</organism>
<proteinExistence type="predicted"/>
<dbReference type="EMBL" id="JACHNX010000001">
    <property type="protein sequence ID" value="MBB4608050.1"/>
    <property type="molecule type" value="Genomic_DNA"/>
</dbReference>
<dbReference type="Gene3D" id="2.60.40.3140">
    <property type="match status" value="1"/>
</dbReference>
<feature type="signal peptide" evidence="2">
    <location>
        <begin position="1"/>
        <end position="26"/>
    </location>
</feature>
<accession>A0ABR6K667</accession>
<dbReference type="Proteomes" id="UP000584663">
    <property type="component" value="Unassembled WGS sequence"/>
</dbReference>
<reference evidence="5 6" key="1">
    <citation type="submission" date="2020-08" db="EMBL/GenBank/DDBJ databases">
        <title>Genomic Encyclopedia of Type Strains, Phase IV (KMG-IV): sequencing the most valuable type-strain genomes for metagenomic binning, comparative biology and taxonomic classification.</title>
        <authorList>
            <person name="Goeker M."/>
        </authorList>
    </citation>
    <scope>NUCLEOTIDE SEQUENCE [LARGE SCALE GENOMIC DNA]</scope>
    <source>
        <strain evidence="5 6">DSM 14562</strain>
    </source>
</reference>
<feature type="region of interest" description="Disordered" evidence="1">
    <location>
        <begin position="33"/>
        <end position="52"/>
    </location>
</feature>
<evidence type="ECO:0000313" key="6">
    <source>
        <dbReference type="Proteomes" id="UP000584663"/>
    </source>
</evidence>
<dbReference type="InterPro" id="IPR024618">
    <property type="entry name" value="DUF3857"/>
</dbReference>
<evidence type="ECO:0000259" key="3">
    <source>
        <dbReference type="Pfam" id="PF01841"/>
    </source>
</evidence>
<evidence type="ECO:0000256" key="2">
    <source>
        <dbReference type="SAM" id="SignalP"/>
    </source>
</evidence>
<name>A0ABR6K667_9SPHN</name>
<dbReference type="InterPro" id="IPR002931">
    <property type="entry name" value="Transglutaminase-like"/>
</dbReference>
<dbReference type="InterPro" id="IPR038765">
    <property type="entry name" value="Papain-like_cys_pep_sf"/>
</dbReference>
<protein>
    <recommendedName>
        <fullName evidence="7">Transglutaminase</fullName>
    </recommendedName>
</protein>
<dbReference type="SUPFAM" id="SSF54001">
    <property type="entry name" value="Cysteine proteinases"/>
    <property type="match status" value="1"/>
</dbReference>
<keyword evidence="2" id="KW-0732">Signal</keyword>
<dbReference type="Pfam" id="PF01841">
    <property type="entry name" value="Transglut_core"/>
    <property type="match status" value="1"/>
</dbReference>
<feature type="chain" id="PRO_5046345440" description="Transglutaminase" evidence="2">
    <location>
        <begin position="27"/>
        <end position="699"/>
    </location>
</feature>
<feature type="domain" description="Transglutaminase-like" evidence="3">
    <location>
        <begin position="299"/>
        <end position="377"/>
    </location>
</feature>
<evidence type="ECO:0000313" key="5">
    <source>
        <dbReference type="EMBL" id="MBB4608050.1"/>
    </source>
</evidence>
<gene>
    <name evidence="5" type="ORF">GGQ89_000238</name>
</gene>
<evidence type="ECO:0000259" key="4">
    <source>
        <dbReference type="Pfam" id="PF12969"/>
    </source>
</evidence>
<feature type="domain" description="DUF3857" evidence="4">
    <location>
        <begin position="87"/>
        <end position="234"/>
    </location>
</feature>